<feature type="compositionally biased region" description="Low complexity" evidence="2">
    <location>
        <begin position="1"/>
        <end position="21"/>
    </location>
</feature>
<comment type="caution">
    <text evidence="3">The sequence shown here is derived from an EMBL/GenBank/DDBJ whole genome shotgun (WGS) entry which is preliminary data.</text>
</comment>
<evidence type="ECO:0000313" key="3">
    <source>
        <dbReference type="EMBL" id="GFY07152.1"/>
    </source>
</evidence>
<feature type="region of interest" description="Disordered" evidence="2">
    <location>
        <begin position="1"/>
        <end position="25"/>
    </location>
</feature>
<name>A0A8X6SD89_TRICX</name>
<dbReference type="Proteomes" id="UP000887159">
    <property type="component" value="Unassembled WGS sequence"/>
</dbReference>
<gene>
    <name evidence="3" type="primary">NCL1_54633</name>
    <name evidence="3" type="ORF">TNCV_276991</name>
</gene>
<sequence length="142" mass="16190">MFTPIESSSSIIPTSSSNSVIQPPCASNIQDAKKISKVRARKRKKELLKKMNDAVIEIKMAQHRPRKPASVEYTTDEEDMIVYDMGEEIESPKNGKSEKNFNDDHREEITDFVQSIPGFQECDEDVETPGWHAVRKTVDFKC</sequence>
<accession>A0A8X6SD89</accession>
<evidence type="ECO:0000313" key="4">
    <source>
        <dbReference type="Proteomes" id="UP000887159"/>
    </source>
</evidence>
<keyword evidence="1" id="KW-0175">Coiled coil</keyword>
<dbReference type="EMBL" id="BMAU01021268">
    <property type="protein sequence ID" value="GFY07152.1"/>
    <property type="molecule type" value="Genomic_DNA"/>
</dbReference>
<dbReference type="AlphaFoldDB" id="A0A8X6SD89"/>
<organism evidence="3 4">
    <name type="scientific">Trichonephila clavipes</name>
    <name type="common">Golden silk orbweaver</name>
    <name type="synonym">Nephila clavipes</name>
    <dbReference type="NCBI Taxonomy" id="2585209"/>
    <lineage>
        <taxon>Eukaryota</taxon>
        <taxon>Metazoa</taxon>
        <taxon>Ecdysozoa</taxon>
        <taxon>Arthropoda</taxon>
        <taxon>Chelicerata</taxon>
        <taxon>Arachnida</taxon>
        <taxon>Araneae</taxon>
        <taxon>Araneomorphae</taxon>
        <taxon>Entelegynae</taxon>
        <taxon>Araneoidea</taxon>
        <taxon>Nephilidae</taxon>
        <taxon>Trichonephila</taxon>
    </lineage>
</organism>
<keyword evidence="4" id="KW-1185">Reference proteome</keyword>
<evidence type="ECO:0000256" key="2">
    <source>
        <dbReference type="SAM" id="MobiDB-lite"/>
    </source>
</evidence>
<feature type="coiled-coil region" evidence="1">
    <location>
        <begin position="37"/>
        <end position="64"/>
    </location>
</feature>
<reference evidence="3" key="1">
    <citation type="submission" date="2020-08" db="EMBL/GenBank/DDBJ databases">
        <title>Multicomponent nature underlies the extraordinary mechanical properties of spider dragline silk.</title>
        <authorList>
            <person name="Kono N."/>
            <person name="Nakamura H."/>
            <person name="Mori M."/>
            <person name="Yoshida Y."/>
            <person name="Ohtoshi R."/>
            <person name="Malay A.D."/>
            <person name="Moran D.A.P."/>
            <person name="Tomita M."/>
            <person name="Numata K."/>
            <person name="Arakawa K."/>
        </authorList>
    </citation>
    <scope>NUCLEOTIDE SEQUENCE</scope>
</reference>
<protein>
    <submittedName>
        <fullName evidence="3">Glycerol-3-phosphate dehydrogenase</fullName>
    </submittedName>
</protein>
<proteinExistence type="predicted"/>
<evidence type="ECO:0000256" key="1">
    <source>
        <dbReference type="SAM" id="Coils"/>
    </source>
</evidence>